<dbReference type="CDD" id="cd00383">
    <property type="entry name" value="trans_reg_C"/>
    <property type="match status" value="1"/>
</dbReference>
<keyword evidence="2" id="KW-0963">Cytoplasm</keyword>
<keyword evidence="8 14" id="KW-0238">DNA-binding</keyword>
<dbReference type="GO" id="GO:0000156">
    <property type="term" value="F:phosphorelay response regulator activity"/>
    <property type="evidence" value="ECO:0007669"/>
    <property type="project" value="TreeGrafter"/>
</dbReference>
<feature type="domain" description="OmpR/PhoB-type" evidence="16">
    <location>
        <begin position="136"/>
        <end position="235"/>
    </location>
</feature>
<dbReference type="RefSeq" id="WP_133038944.1">
    <property type="nucleotide sequence ID" value="NZ_BMXW01000009.1"/>
</dbReference>
<evidence type="ECO:0000256" key="4">
    <source>
        <dbReference type="ARBA" id="ARBA00022553"/>
    </source>
</evidence>
<protein>
    <recommendedName>
        <fullName evidence="11">DNA-binding dual transcriptional regulator OmpR</fullName>
    </recommendedName>
    <alternativeName>
        <fullName evidence="12">Transcriptional regulatory protein OmpR</fullName>
    </alternativeName>
</protein>
<evidence type="ECO:0000256" key="1">
    <source>
        <dbReference type="ARBA" id="ARBA00004496"/>
    </source>
</evidence>
<evidence type="ECO:0000259" key="16">
    <source>
        <dbReference type="PROSITE" id="PS51755"/>
    </source>
</evidence>
<dbReference type="PROSITE" id="PS51755">
    <property type="entry name" value="OMPR_PHOB"/>
    <property type="match status" value="1"/>
</dbReference>
<dbReference type="InterPro" id="IPR001789">
    <property type="entry name" value="Sig_transdc_resp-reg_receiver"/>
</dbReference>
<proteinExistence type="predicted"/>
<dbReference type="OrthoDB" id="9802426at2"/>
<evidence type="ECO:0000256" key="11">
    <source>
        <dbReference type="ARBA" id="ARBA00040496"/>
    </source>
</evidence>
<dbReference type="FunFam" id="1.10.10.10:FF:000023">
    <property type="entry name" value="Two-component response regulator OmpR"/>
    <property type="match status" value="1"/>
</dbReference>
<evidence type="ECO:0000256" key="9">
    <source>
        <dbReference type="ARBA" id="ARBA00023159"/>
    </source>
</evidence>
<dbReference type="GO" id="GO:0032993">
    <property type="term" value="C:protein-DNA complex"/>
    <property type="evidence" value="ECO:0007669"/>
    <property type="project" value="TreeGrafter"/>
</dbReference>
<name>A0A4R2FL16_9GAMM</name>
<accession>A0A4R2FL16</accession>
<dbReference type="PROSITE" id="PS50110">
    <property type="entry name" value="RESPONSE_REGULATORY"/>
    <property type="match status" value="1"/>
</dbReference>
<dbReference type="Proteomes" id="UP000294832">
    <property type="component" value="Unassembled WGS sequence"/>
</dbReference>
<dbReference type="InterPro" id="IPR016032">
    <property type="entry name" value="Sig_transdc_resp-reg_C-effctor"/>
</dbReference>
<keyword evidence="3" id="KW-0678">Repressor</keyword>
<keyword evidence="9" id="KW-0010">Activator</keyword>
<dbReference type="InterPro" id="IPR039420">
    <property type="entry name" value="WalR-like"/>
</dbReference>
<dbReference type="GO" id="GO:0005829">
    <property type="term" value="C:cytosol"/>
    <property type="evidence" value="ECO:0007669"/>
    <property type="project" value="TreeGrafter"/>
</dbReference>
<evidence type="ECO:0000256" key="12">
    <source>
        <dbReference type="ARBA" id="ARBA00041745"/>
    </source>
</evidence>
<evidence type="ECO:0000256" key="3">
    <source>
        <dbReference type="ARBA" id="ARBA00022491"/>
    </source>
</evidence>
<evidence type="ECO:0000256" key="6">
    <source>
        <dbReference type="ARBA" id="ARBA00023015"/>
    </source>
</evidence>
<dbReference type="SUPFAM" id="SSF46894">
    <property type="entry name" value="C-terminal effector domain of the bipartite response regulators"/>
    <property type="match status" value="1"/>
</dbReference>
<evidence type="ECO:0000256" key="7">
    <source>
        <dbReference type="ARBA" id="ARBA00023016"/>
    </source>
</evidence>
<evidence type="ECO:0000256" key="5">
    <source>
        <dbReference type="ARBA" id="ARBA00023012"/>
    </source>
</evidence>
<feature type="DNA-binding region" description="OmpR/PhoB-type" evidence="14">
    <location>
        <begin position="136"/>
        <end position="235"/>
    </location>
</feature>
<dbReference type="AlphaFoldDB" id="A0A4R2FL16"/>
<dbReference type="EMBL" id="SLWF01000012">
    <property type="protein sequence ID" value="TCN84288.1"/>
    <property type="molecule type" value="Genomic_DNA"/>
</dbReference>
<dbReference type="SMART" id="SM00448">
    <property type="entry name" value="REC"/>
    <property type="match status" value="1"/>
</dbReference>
<reference evidence="17 18" key="1">
    <citation type="submission" date="2019-03" db="EMBL/GenBank/DDBJ databases">
        <title>Freshwater and sediment microbial communities from various areas in North America, analyzing microbe dynamics in response to fracking.</title>
        <authorList>
            <person name="Lamendella R."/>
        </authorList>
    </citation>
    <scope>NUCLEOTIDE SEQUENCE [LARGE SCALE GENOMIC DNA]</scope>
    <source>
        <strain evidence="17 18">74A</strain>
    </source>
</reference>
<dbReference type="Gene3D" id="6.10.250.690">
    <property type="match status" value="1"/>
</dbReference>
<comment type="caution">
    <text evidence="17">The sequence shown here is derived from an EMBL/GenBank/DDBJ whole genome shotgun (WGS) entry which is preliminary data.</text>
</comment>
<evidence type="ECO:0000256" key="14">
    <source>
        <dbReference type="PROSITE-ProRule" id="PRU01091"/>
    </source>
</evidence>
<dbReference type="GO" id="GO:0000976">
    <property type="term" value="F:transcription cis-regulatory region binding"/>
    <property type="evidence" value="ECO:0007669"/>
    <property type="project" value="UniProtKB-ARBA"/>
</dbReference>
<dbReference type="Gene3D" id="1.10.10.10">
    <property type="entry name" value="Winged helix-like DNA-binding domain superfamily/Winged helix DNA-binding domain"/>
    <property type="match status" value="1"/>
</dbReference>
<evidence type="ECO:0000313" key="18">
    <source>
        <dbReference type="Proteomes" id="UP000294832"/>
    </source>
</evidence>
<keyword evidence="6" id="KW-0805">Transcription regulation</keyword>
<dbReference type="FunFam" id="3.40.50.2300:FF:000008">
    <property type="entry name" value="Two-component response regulator OmpR"/>
    <property type="match status" value="1"/>
</dbReference>
<feature type="modified residue" description="4-aspartylphosphate" evidence="13">
    <location>
        <position position="56"/>
    </location>
</feature>
<evidence type="ECO:0000256" key="10">
    <source>
        <dbReference type="ARBA" id="ARBA00023163"/>
    </source>
</evidence>
<keyword evidence="7" id="KW-0346">Stress response</keyword>
<evidence type="ECO:0000256" key="2">
    <source>
        <dbReference type="ARBA" id="ARBA00022490"/>
    </source>
</evidence>
<keyword evidence="18" id="KW-1185">Reference proteome</keyword>
<keyword evidence="10" id="KW-0804">Transcription</keyword>
<evidence type="ECO:0000256" key="8">
    <source>
        <dbReference type="ARBA" id="ARBA00023125"/>
    </source>
</evidence>
<feature type="domain" description="Response regulatory" evidence="15">
    <location>
        <begin position="7"/>
        <end position="121"/>
    </location>
</feature>
<dbReference type="Pfam" id="PF00486">
    <property type="entry name" value="Trans_reg_C"/>
    <property type="match status" value="1"/>
</dbReference>
<evidence type="ECO:0000313" key="17">
    <source>
        <dbReference type="EMBL" id="TCN84288.1"/>
    </source>
</evidence>
<dbReference type="NCBIfam" id="NF007005">
    <property type="entry name" value="PRK09468.1"/>
    <property type="match status" value="1"/>
</dbReference>
<evidence type="ECO:0000256" key="13">
    <source>
        <dbReference type="PROSITE-ProRule" id="PRU00169"/>
    </source>
</evidence>
<evidence type="ECO:0000259" key="15">
    <source>
        <dbReference type="PROSITE" id="PS50110"/>
    </source>
</evidence>
<sequence length="241" mass="27517">MGQETSKILVVDDDMRLRALLERYLVEQGFQVRSAANAEQMDRLLERENFHLLVLDLMLPGEDGLSICRRLRQQGSTLPIVMLTAKGDEVDRIIGLELGADDYLPKPFNPRELLARIKAVMRRQSQEIPGAPSQQEELVEFGEFSLNLATREMYHNDESISLTSGEFAVLKVLVTHPREPLSRDKLMNLARGRDYSALERSIDVQVSRLRRLIEKDPANPRYIQTVWGLGYVFVPDGAQRK</sequence>
<dbReference type="InterPro" id="IPR001867">
    <property type="entry name" value="OmpR/PhoB-type_DNA-bd"/>
</dbReference>
<dbReference type="PANTHER" id="PTHR48111">
    <property type="entry name" value="REGULATOR OF RPOS"/>
    <property type="match status" value="1"/>
</dbReference>
<dbReference type="Pfam" id="PF00072">
    <property type="entry name" value="Response_reg"/>
    <property type="match status" value="1"/>
</dbReference>
<dbReference type="InterPro" id="IPR036388">
    <property type="entry name" value="WH-like_DNA-bd_sf"/>
</dbReference>
<organism evidence="17 18">
    <name type="scientific">Shewanella fodinae</name>
    <dbReference type="NCBI Taxonomy" id="552357"/>
    <lineage>
        <taxon>Bacteria</taxon>
        <taxon>Pseudomonadati</taxon>
        <taxon>Pseudomonadota</taxon>
        <taxon>Gammaproteobacteria</taxon>
        <taxon>Alteromonadales</taxon>
        <taxon>Shewanellaceae</taxon>
        <taxon>Shewanella</taxon>
    </lineage>
</organism>
<keyword evidence="4 13" id="KW-0597">Phosphoprotein</keyword>
<keyword evidence="5" id="KW-0902">Two-component regulatory system</keyword>
<comment type="subcellular location">
    <subcellularLocation>
        <location evidence="1">Cytoplasm</location>
    </subcellularLocation>
</comment>
<dbReference type="GO" id="GO:0045893">
    <property type="term" value="P:positive regulation of DNA-templated transcription"/>
    <property type="evidence" value="ECO:0007669"/>
    <property type="project" value="UniProtKB-ARBA"/>
</dbReference>
<gene>
    <name evidence="17" type="ORF">EDC91_11262</name>
</gene>
<dbReference type="InterPro" id="IPR011006">
    <property type="entry name" value="CheY-like_superfamily"/>
</dbReference>
<dbReference type="Gene3D" id="3.40.50.2300">
    <property type="match status" value="1"/>
</dbReference>
<dbReference type="SMART" id="SM00862">
    <property type="entry name" value="Trans_reg_C"/>
    <property type="match status" value="1"/>
</dbReference>
<dbReference type="PANTHER" id="PTHR48111:SF4">
    <property type="entry name" value="DNA-BINDING DUAL TRANSCRIPTIONAL REGULATOR OMPR"/>
    <property type="match status" value="1"/>
</dbReference>
<dbReference type="SUPFAM" id="SSF52172">
    <property type="entry name" value="CheY-like"/>
    <property type="match status" value="1"/>
</dbReference>